<keyword evidence="2 5" id="KW-0812">Transmembrane</keyword>
<keyword evidence="7" id="KW-0131">Cell cycle</keyword>
<name>A0A142E148_AERVE</name>
<dbReference type="EMBL" id="CP014774">
    <property type="protein sequence ID" value="ANB54242.1"/>
    <property type="molecule type" value="Genomic_DNA"/>
</dbReference>
<keyword evidence="7" id="KW-0132">Cell division</keyword>
<evidence type="ECO:0000313" key="6">
    <source>
        <dbReference type="EMBL" id="ANB54242.1"/>
    </source>
</evidence>
<protein>
    <recommendedName>
        <fullName evidence="5">Inner membrane-spanning protein YciB</fullName>
    </recommendedName>
</protein>
<evidence type="ECO:0000313" key="7">
    <source>
        <dbReference type="EMBL" id="VXA86919.1"/>
    </source>
</evidence>
<dbReference type="PANTHER" id="PTHR36917:SF1">
    <property type="entry name" value="INNER MEMBRANE-SPANNING PROTEIN YCIB"/>
    <property type="match status" value="1"/>
</dbReference>
<evidence type="ECO:0000256" key="2">
    <source>
        <dbReference type="ARBA" id="ARBA00022692"/>
    </source>
</evidence>
<feature type="transmembrane region" description="Helical" evidence="5">
    <location>
        <begin position="51"/>
        <end position="68"/>
    </location>
</feature>
<dbReference type="NCBIfam" id="NF001324">
    <property type="entry name" value="PRK00259.1-2"/>
    <property type="match status" value="1"/>
</dbReference>
<dbReference type="PANTHER" id="PTHR36917">
    <property type="entry name" value="INTRACELLULAR SEPTATION PROTEIN A-RELATED"/>
    <property type="match status" value="1"/>
</dbReference>
<feature type="transmembrane region" description="Helical" evidence="5">
    <location>
        <begin position="20"/>
        <end position="39"/>
    </location>
</feature>
<keyword evidence="5" id="KW-0997">Cell inner membrane</keyword>
<evidence type="ECO:0000313" key="8">
    <source>
        <dbReference type="Proteomes" id="UP000076809"/>
    </source>
</evidence>
<evidence type="ECO:0000256" key="4">
    <source>
        <dbReference type="ARBA" id="ARBA00023136"/>
    </source>
</evidence>
<evidence type="ECO:0000256" key="5">
    <source>
        <dbReference type="HAMAP-Rule" id="MF_00189"/>
    </source>
</evidence>
<dbReference type="InterPro" id="IPR006008">
    <property type="entry name" value="YciB"/>
</dbReference>
<accession>A0A142E148</accession>
<accession>A0A653L7D4</accession>
<dbReference type="Pfam" id="PF04279">
    <property type="entry name" value="IspA"/>
    <property type="match status" value="1"/>
</dbReference>
<keyword evidence="3 5" id="KW-1133">Transmembrane helix</keyword>
<feature type="transmembrane region" description="Helical" evidence="5">
    <location>
        <begin position="74"/>
        <end position="96"/>
    </location>
</feature>
<dbReference type="HAMAP" id="MF_00189">
    <property type="entry name" value="YciB"/>
    <property type="match status" value="1"/>
</dbReference>
<comment type="subcellular location">
    <subcellularLocation>
        <location evidence="5">Cell inner membrane</location>
        <topology evidence="5">Multi-pass membrane protein</topology>
    </subcellularLocation>
</comment>
<dbReference type="RefSeq" id="WP_064335576.1">
    <property type="nucleotide sequence ID" value="NZ_CAWNSG010000021.1"/>
</dbReference>
<dbReference type="Proteomes" id="UP000076809">
    <property type="component" value="Chromosome"/>
</dbReference>
<dbReference type="STRING" id="654.AMS64_05515"/>
<dbReference type="KEGG" id="avo:AMS64_05515"/>
<keyword evidence="4 5" id="KW-0472">Membrane</keyword>
<sequence length="187" mass="21701">MKQFIEFIPLIVFFAVYKFYDIYMATGALVVVTGLQLAYSWIRYRKVEKMQLFTFLLVGFFGGLTVFFHDDTFIKWKVTVINVLFALGLLISRYGFGKNLIKQMLAKELQAPDKVWDTVNLGWVGFFTVCGLLNLYVAFNLPQEMWVNFKVFGLLGMTLVFTLLSGVYLYRHIPAEQLSQQKDEPKK</sequence>
<comment type="similarity">
    <text evidence="5">Belongs to the YciB family.</text>
</comment>
<dbReference type="GO" id="GO:0051301">
    <property type="term" value="P:cell division"/>
    <property type="evidence" value="ECO:0007669"/>
    <property type="project" value="UniProtKB-KW"/>
</dbReference>
<gene>
    <name evidence="5 7" type="primary">yciB</name>
    <name evidence="7" type="ORF">AERO8C_40006</name>
    <name evidence="6" type="ORF">WM43_17055</name>
</gene>
<evidence type="ECO:0000256" key="1">
    <source>
        <dbReference type="ARBA" id="ARBA00022475"/>
    </source>
</evidence>
<organism evidence="7 9">
    <name type="scientific">Aeromonas veronii</name>
    <dbReference type="NCBI Taxonomy" id="654"/>
    <lineage>
        <taxon>Bacteria</taxon>
        <taxon>Pseudomonadati</taxon>
        <taxon>Pseudomonadota</taxon>
        <taxon>Gammaproteobacteria</taxon>
        <taxon>Aeromonadales</taxon>
        <taxon>Aeromonadaceae</taxon>
        <taxon>Aeromonas</taxon>
    </lineage>
</organism>
<evidence type="ECO:0000256" key="3">
    <source>
        <dbReference type="ARBA" id="ARBA00022989"/>
    </source>
</evidence>
<reference evidence="6 8" key="1">
    <citation type="journal article" date="2016" name="J. Clin. Microbiol.">
        <title>Detection and Whole-Genome Sequencing of Carbapenemase-Producing Aeromonas hydrophila Isolates from Routine Perirectal Surveillance Culture.</title>
        <authorList>
            <person name="Hughes H.Y."/>
            <person name="Conlan S.P."/>
            <person name="Lau A.F."/>
            <person name="Dekker J.P."/>
            <person name="Michelin A.V."/>
            <person name="Youn J.H."/>
            <person name="Henderson D.K."/>
            <person name="Frank K.M."/>
            <person name="Segre J.A."/>
            <person name="Palmore T.N."/>
        </authorList>
    </citation>
    <scope>NUCLEOTIDE SEQUENCE [LARGE SCALE GENOMIC DNA]</scope>
    <source>
        <strain evidence="6 8">AVNIH1</strain>
    </source>
</reference>
<dbReference type="NCBIfam" id="TIGR00997">
    <property type="entry name" value="ispZ"/>
    <property type="match status" value="1"/>
</dbReference>
<dbReference type="AlphaFoldDB" id="A0A142E148"/>
<proteinExistence type="inferred from homology"/>
<feature type="transmembrane region" description="Helical" evidence="5">
    <location>
        <begin position="117"/>
        <end position="139"/>
    </location>
</feature>
<dbReference type="EMBL" id="CABWLC010000017">
    <property type="protein sequence ID" value="VXA86919.1"/>
    <property type="molecule type" value="Genomic_DNA"/>
</dbReference>
<dbReference type="Proteomes" id="UP000439123">
    <property type="component" value="Unassembled WGS sequence"/>
</dbReference>
<reference evidence="7 9" key="2">
    <citation type="submission" date="2019-10" db="EMBL/GenBank/DDBJ databases">
        <authorList>
            <person name="Karimi E."/>
        </authorList>
    </citation>
    <scope>NUCLEOTIDE SEQUENCE [LARGE SCALE GENOMIC DNA]</scope>
    <source>
        <strain evidence="7">Aeromonas sp. 8C</strain>
    </source>
</reference>
<dbReference type="eggNOG" id="COG2917">
    <property type="taxonomic scope" value="Bacteria"/>
</dbReference>
<keyword evidence="1 5" id="KW-1003">Cell membrane</keyword>
<feature type="transmembrane region" description="Helical" evidence="5">
    <location>
        <begin position="151"/>
        <end position="170"/>
    </location>
</feature>
<dbReference type="GO" id="GO:0005886">
    <property type="term" value="C:plasma membrane"/>
    <property type="evidence" value="ECO:0007669"/>
    <property type="project" value="UniProtKB-SubCell"/>
</dbReference>
<comment type="function">
    <text evidence="5">Plays a role in cell envelope biogenesis, maintenance of cell envelope integrity and membrane homeostasis.</text>
</comment>
<dbReference type="NCBIfam" id="NF001325">
    <property type="entry name" value="PRK00259.1-3"/>
    <property type="match status" value="1"/>
</dbReference>
<evidence type="ECO:0000313" key="9">
    <source>
        <dbReference type="Proteomes" id="UP000439123"/>
    </source>
</evidence>